<reference evidence="2" key="1">
    <citation type="submission" date="2021-01" db="EMBL/GenBank/DDBJ databases">
        <authorList>
            <person name="Corre E."/>
            <person name="Pelletier E."/>
            <person name="Niang G."/>
            <person name="Scheremetjew M."/>
            <person name="Finn R."/>
            <person name="Kale V."/>
            <person name="Holt S."/>
            <person name="Cochrane G."/>
            <person name="Meng A."/>
            <person name="Brown T."/>
            <person name="Cohen L."/>
        </authorList>
    </citation>
    <scope>NUCLEOTIDE SEQUENCE</scope>
    <source>
        <strain evidence="2">Ras09</strain>
    </source>
</reference>
<dbReference type="AlphaFoldDB" id="A0A7S3CUG9"/>
<gene>
    <name evidence="2" type="ORF">SRAS04492_LOCUS9529</name>
</gene>
<dbReference type="EMBL" id="HBIA01019208">
    <property type="protein sequence ID" value="CAE0237720.1"/>
    <property type="molecule type" value="Transcribed_RNA"/>
</dbReference>
<keyword evidence="1" id="KW-0812">Transmembrane</keyword>
<organism evidence="2">
    <name type="scientific">Strombidium rassoulzadegani</name>
    <dbReference type="NCBI Taxonomy" id="1082188"/>
    <lineage>
        <taxon>Eukaryota</taxon>
        <taxon>Sar</taxon>
        <taxon>Alveolata</taxon>
        <taxon>Ciliophora</taxon>
        <taxon>Intramacronucleata</taxon>
        <taxon>Spirotrichea</taxon>
        <taxon>Oligotrichia</taxon>
        <taxon>Strombidiidae</taxon>
        <taxon>Strombidium</taxon>
    </lineage>
</organism>
<name>A0A7S3CUG9_9SPIT</name>
<proteinExistence type="predicted"/>
<feature type="transmembrane region" description="Helical" evidence="1">
    <location>
        <begin position="109"/>
        <end position="129"/>
    </location>
</feature>
<evidence type="ECO:0000256" key="1">
    <source>
        <dbReference type="SAM" id="Phobius"/>
    </source>
</evidence>
<keyword evidence="1" id="KW-1133">Transmembrane helix</keyword>
<keyword evidence="1" id="KW-0472">Membrane</keyword>
<evidence type="ECO:0000313" key="2">
    <source>
        <dbReference type="EMBL" id="CAE0237720.1"/>
    </source>
</evidence>
<protein>
    <submittedName>
        <fullName evidence="2">Uncharacterized protein</fullName>
    </submittedName>
</protein>
<sequence>MQRFRGRRLRKASNGPVITVEGLQVRRKEQEDSPPYSQGVGLGWLDQELPALLRKQVGLVELGEPLVLNALEVFLVVLHLEFEFEHSQTVSVPPLRCELRDKGGVEVHVLKLLLLLLTTIALLLVVKHIQVGVGLLLLSQARSNIE</sequence>
<accession>A0A7S3CUG9</accession>